<dbReference type="GO" id="GO:0005096">
    <property type="term" value="F:GTPase activator activity"/>
    <property type="evidence" value="ECO:0007669"/>
    <property type="project" value="UniProtKB-KW"/>
</dbReference>
<dbReference type="SUPFAM" id="SSF48350">
    <property type="entry name" value="GTPase activation domain, GAP"/>
    <property type="match status" value="1"/>
</dbReference>
<evidence type="ECO:0000313" key="5">
    <source>
        <dbReference type="EMBL" id="VFV27610.1"/>
    </source>
</evidence>
<dbReference type="FunFam" id="1.10.555.10:FF:000001">
    <property type="entry name" value="Rho GTPase activating protein 44"/>
    <property type="match status" value="1"/>
</dbReference>
<dbReference type="PROSITE" id="PS50238">
    <property type="entry name" value="RHOGAP"/>
    <property type="match status" value="1"/>
</dbReference>
<reference evidence="5 6" key="1">
    <citation type="submission" date="2019-01" db="EMBL/GenBank/DDBJ databases">
        <authorList>
            <person name="Alioto T."/>
            <person name="Alioto T."/>
        </authorList>
    </citation>
    <scope>NUCLEOTIDE SEQUENCE [LARGE SCALE GENOMIC DNA]</scope>
</reference>
<dbReference type="GO" id="GO:0098887">
    <property type="term" value="P:neurotransmitter receptor transport, endosome to postsynaptic membrane"/>
    <property type="evidence" value="ECO:0007669"/>
    <property type="project" value="TreeGrafter"/>
</dbReference>
<dbReference type="AlphaFoldDB" id="A0A485N2K0"/>
<dbReference type="GO" id="GO:0048786">
    <property type="term" value="C:presynaptic active zone"/>
    <property type="evidence" value="ECO:0007669"/>
    <property type="project" value="TreeGrafter"/>
</dbReference>
<dbReference type="GO" id="GO:0043197">
    <property type="term" value="C:dendritic spine"/>
    <property type="evidence" value="ECO:0007669"/>
    <property type="project" value="TreeGrafter"/>
</dbReference>
<evidence type="ECO:0000313" key="6">
    <source>
        <dbReference type="Proteomes" id="UP000386466"/>
    </source>
</evidence>
<sequence length="439" mass="47876">MVMGRRQQGDGLFRVAPSASKLKKLKAALDCCVVDVQEYSADPHAIAGALKSYLRELPEPLMTFELYDEWIQASNIQEQDKRLQALWNACEKLPKANHNNIRYLIKFLSKLSEYQDVNKMTPSNMAIVLGPNLLWPQAEGNITEMMTTVSLQIVGIVEPIIQHADWFFPGEIEFNITGNYGSPVHVNHNANYSSMPSPDMDPTDRRQPEQIRRPLSVATDNMMLEFYKKDGLRKIQRYEGTILERKPRRRRVDRVPRKDRERTEKARETLGFCGRRSLCQEPGASGQVQPEVPRRSAPAPCPAPGSPVSPMHSGHLSPLGSHERTLGSRPLAVRGQRALGLGWGHVCVTAGTQGGGGETSADGKARKLAVLGGSLKAVPAARGVARAGGERGPGGGEAGPTTGTRHNLARVCSCVFSSSFQEAGTHPAQGPLRPAGGRG</sequence>
<keyword evidence="6" id="KW-1185">Reference proteome</keyword>
<dbReference type="GO" id="GO:0014069">
    <property type="term" value="C:postsynaptic density"/>
    <property type="evidence" value="ECO:0007669"/>
    <property type="project" value="TreeGrafter"/>
</dbReference>
<dbReference type="GO" id="GO:0031256">
    <property type="term" value="C:leading edge membrane"/>
    <property type="evidence" value="ECO:0007669"/>
    <property type="project" value="TreeGrafter"/>
</dbReference>
<feature type="region of interest" description="Disordered" evidence="3">
    <location>
        <begin position="276"/>
        <end position="325"/>
    </location>
</feature>
<feature type="region of interest" description="Disordered" evidence="3">
    <location>
        <begin position="384"/>
        <end position="404"/>
    </location>
</feature>
<dbReference type="GO" id="GO:0061001">
    <property type="term" value="P:regulation of dendritic spine morphogenesis"/>
    <property type="evidence" value="ECO:0007669"/>
    <property type="project" value="TreeGrafter"/>
</dbReference>
<dbReference type="InterPro" id="IPR000198">
    <property type="entry name" value="RhoGAP_dom"/>
</dbReference>
<dbReference type="InterPro" id="IPR047165">
    <property type="entry name" value="RHG17/44/SH3BP1-like"/>
</dbReference>
<feature type="domain" description="Rho-GAP" evidence="4">
    <location>
        <begin position="1"/>
        <end position="168"/>
    </location>
</feature>
<gene>
    <name evidence="5" type="ORF">LYPA_23C002184</name>
</gene>
<protein>
    <submittedName>
        <fullName evidence="5">Rho gtpase-activating protein 44</fullName>
    </submittedName>
</protein>
<dbReference type="GO" id="GO:0032956">
    <property type="term" value="P:regulation of actin cytoskeleton organization"/>
    <property type="evidence" value="ECO:0007669"/>
    <property type="project" value="TreeGrafter"/>
</dbReference>
<name>A0A485N2K0_LYNPA</name>
<dbReference type="GO" id="GO:0098886">
    <property type="term" value="P:modification of dendritic spine"/>
    <property type="evidence" value="ECO:0007669"/>
    <property type="project" value="TreeGrafter"/>
</dbReference>
<dbReference type="EMBL" id="CAAGRJ010010192">
    <property type="protein sequence ID" value="VFV27610.1"/>
    <property type="molecule type" value="Genomic_DNA"/>
</dbReference>
<keyword evidence="2" id="KW-0597">Phosphoprotein</keyword>
<dbReference type="GO" id="GO:0035021">
    <property type="term" value="P:negative regulation of Rac protein signal transduction"/>
    <property type="evidence" value="ECO:0007669"/>
    <property type="project" value="TreeGrafter"/>
</dbReference>
<dbReference type="GO" id="GO:0007165">
    <property type="term" value="P:signal transduction"/>
    <property type="evidence" value="ECO:0007669"/>
    <property type="project" value="InterPro"/>
</dbReference>
<organism evidence="5 6">
    <name type="scientific">Lynx pardinus</name>
    <name type="common">Iberian lynx</name>
    <name type="synonym">Felis pardina</name>
    <dbReference type="NCBI Taxonomy" id="191816"/>
    <lineage>
        <taxon>Eukaryota</taxon>
        <taxon>Metazoa</taxon>
        <taxon>Chordata</taxon>
        <taxon>Craniata</taxon>
        <taxon>Vertebrata</taxon>
        <taxon>Euteleostomi</taxon>
        <taxon>Mammalia</taxon>
        <taxon>Eutheria</taxon>
        <taxon>Laurasiatheria</taxon>
        <taxon>Carnivora</taxon>
        <taxon>Feliformia</taxon>
        <taxon>Felidae</taxon>
        <taxon>Felinae</taxon>
        <taxon>Lynx</taxon>
    </lineage>
</organism>
<dbReference type="Proteomes" id="UP000386466">
    <property type="component" value="Unassembled WGS sequence"/>
</dbReference>
<dbReference type="PANTHER" id="PTHR14130:SF13">
    <property type="entry name" value="RHO GTPASE-ACTIVATING PROTEIN 44"/>
    <property type="match status" value="1"/>
</dbReference>
<evidence type="ECO:0000256" key="3">
    <source>
        <dbReference type="SAM" id="MobiDB-lite"/>
    </source>
</evidence>
<dbReference type="PANTHER" id="PTHR14130">
    <property type="entry name" value="3BP-1 RELATED RHOGAP"/>
    <property type="match status" value="1"/>
</dbReference>
<proteinExistence type="predicted"/>
<evidence type="ECO:0000259" key="4">
    <source>
        <dbReference type="PROSITE" id="PS50238"/>
    </source>
</evidence>
<keyword evidence="1" id="KW-0343">GTPase activation</keyword>
<dbReference type="Gene3D" id="1.10.555.10">
    <property type="entry name" value="Rho GTPase activation protein"/>
    <property type="match status" value="1"/>
</dbReference>
<dbReference type="Pfam" id="PF00620">
    <property type="entry name" value="RhoGAP"/>
    <property type="match status" value="1"/>
</dbReference>
<dbReference type="InterPro" id="IPR008936">
    <property type="entry name" value="Rho_GTPase_activation_prot"/>
</dbReference>
<accession>A0A485N2K0</accession>
<evidence type="ECO:0000256" key="2">
    <source>
        <dbReference type="ARBA" id="ARBA00022553"/>
    </source>
</evidence>
<evidence type="ECO:0000256" key="1">
    <source>
        <dbReference type="ARBA" id="ARBA00022468"/>
    </source>
</evidence>
<dbReference type="SMART" id="SM00324">
    <property type="entry name" value="RhoGAP"/>
    <property type="match status" value="1"/>
</dbReference>